<dbReference type="EMBL" id="JAWQEG010004079">
    <property type="protein sequence ID" value="KAK3863084.1"/>
    <property type="molecule type" value="Genomic_DNA"/>
</dbReference>
<evidence type="ECO:0000313" key="5">
    <source>
        <dbReference type="EMBL" id="KAK3863084.1"/>
    </source>
</evidence>
<dbReference type="InterPro" id="IPR045048">
    <property type="entry name" value="FBXO31/39"/>
</dbReference>
<sequence>MSALTLDQLPDIVLLHIMQFCSAEDLVSLQSTCKRIYDLFGCDVLWKTLCVRDFGIDDIGTTAISSFHSLYTNLLFKYGYMLGLYQSQVGPLGGLLEVRYQKGVIEGVSWEPSSMEDVSAPLKEYLYFSVSGYEAGQPQCFPGLDSHTCTLSIDKDRGIITQLCSKKASHSTDSSGMDFLHLNLDPRKVRQIFLSDTIRKGLEHHPLIIPSPSNIPSSLLNKDHSIPRQIFAPGLFQGSYSSHGLETILFTFKDENEMLGIKVTGDTNVFASKPTVKLLLRYPVAPSITEQKSLRDLKNTEPSRTEAPIHDIVEQPFVVPEDCYERSTTTHPSKCMARYHGLGQIAAAWYHDSRFIPVQVVVFNNDLIGVLWLELASFSLLSRIKQTFTQNILKNSRGALHEFGYKF</sequence>
<evidence type="ECO:0000313" key="6">
    <source>
        <dbReference type="EMBL" id="KAK3877351.1"/>
    </source>
</evidence>
<dbReference type="SUPFAM" id="SSF81383">
    <property type="entry name" value="F-box domain"/>
    <property type="match status" value="1"/>
</dbReference>
<dbReference type="PANTHER" id="PTHR10706:SF130">
    <property type="entry name" value="F-BOX ONLY PROTEIN 31"/>
    <property type="match status" value="1"/>
</dbReference>
<evidence type="ECO:0000259" key="4">
    <source>
        <dbReference type="PROSITE" id="PS50181"/>
    </source>
</evidence>
<gene>
    <name evidence="6" type="ORF">Pcinc_017932</name>
    <name evidence="5" type="ORF">Pcinc_031099</name>
</gene>
<dbReference type="EMBL" id="JAWQEG010001689">
    <property type="protein sequence ID" value="KAK3877351.1"/>
    <property type="molecule type" value="Genomic_DNA"/>
</dbReference>
<evidence type="ECO:0000313" key="7">
    <source>
        <dbReference type="Proteomes" id="UP001286313"/>
    </source>
</evidence>
<protein>
    <recommendedName>
        <fullName evidence="4">F-box domain-containing protein</fullName>
    </recommendedName>
</protein>
<dbReference type="Pfam" id="PF12937">
    <property type="entry name" value="F-box-like"/>
    <property type="match status" value="1"/>
</dbReference>
<evidence type="ECO:0000256" key="3">
    <source>
        <dbReference type="ARBA" id="ARBA00022786"/>
    </source>
</evidence>
<dbReference type="AlphaFoldDB" id="A0AAE1FPQ1"/>
<accession>A0AAE1FPQ1</accession>
<comment type="similarity">
    <text evidence="2">Belongs to the FBXO31 family.</text>
</comment>
<reference evidence="6" key="1">
    <citation type="submission" date="2023-10" db="EMBL/GenBank/DDBJ databases">
        <title>Genome assemblies of two species of porcelain crab, Petrolisthes cinctipes and Petrolisthes manimaculis (Anomura: Porcellanidae).</title>
        <authorList>
            <person name="Angst P."/>
        </authorList>
    </citation>
    <scope>NUCLEOTIDE SEQUENCE</scope>
    <source>
        <strain evidence="6">PB745_01</strain>
        <tissue evidence="6">Gill</tissue>
    </source>
</reference>
<evidence type="ECO:0000256" key="1">
    <source>
        <dbReference type="ARBA" id="ARBA00004906"/>
    </source>
</evidence>
<organism evidence="6 7">
    <name type="scientific">Petrolisthes cinctipes</name>
    <name type="common">Flat porcelain crab</name>
    <dbReference type="NCBI Taxonomy" id="88211"/>
    <lineage>
        <taxon>Eukaryota</taxon>
        <taxon>Metazoa</taxon>
        <taxon>Ecdysozoa</taxon>
        <taxon>Arthropoda</taxon>
        <taxon>Crustacea</taxon>
        <taxon>Multicrustacea</taxon>
        <taxon>Malacostraca</taxon>
        <taxon>Eumalacostraca</taxon>
        <taxon>Eucarida</taxon>
        <taxon>Decapoda</taxon>
        <taxon>Pleocyemata</taxon>
        <taxon>Anomura</taxon>
        <taxon>Galatheoidea</taxon>
        <taxon>Porcellanidae</taxon>
        <taxon>Petrolisthes</taxon>
    </lineage>
</organism>
<dbReference type="Pfam" id="PF12014">
    <property type="entry name" value="Cyclin_D1_bind"/>
    <property type="match status" value="1"/>
</dbReference>
<dbReference type="Gene3D" id="1.20.1280.50">
    <property type="match status" value="1"/>
</dbReference>
<name>A0AAE1FPQ1_PETCI</name>
<comment type="caution">
    <text evidence="6">The sequence shown here is derived from an EMBL/GenBank/DDBJ whole genome shotgun (WGS) entry which is preliminary data.</text>
</comment>
<comment type="pathway">
    <text evidence="1">Protein modification; protein ubiquitination.</text>
</comment>
<dbReference type="Proteomes" id="UP001286313">
    <property type="component" value="Unassembled WGS sequence"/>
</dbReference>
<keyword evidence="7" id="KW-1185">Reference proteome</keyword>
<feature type="domain" description="F-box" evidence="4">
    <location>
        <begin position="3"/>
        <end position="49"/>
    </location>
</feature>
<proteinExistence type="inferred from homology"/>
<dbReference type="PROSITE" id="PS50181">
    <property type="entry name" value="FBOX"/>
    <property type="match status" value="1"/>
</dbReference>
<dbReference type="PANTHER" id="PTHR10706">
    <property type="entry name" value="F-BOX FAMILY PROTEIN"/>
    <property type="match status" value="1"/>
</dbReference>
<dbReference type="InterPro" id="IPR001810">
    <property type="entry name" value="F-box_dom"/>
</dbReference>
<evidence type="ECO:0000256" key="2">
    <source>
        <dbReference type="ARBA" id="ARBA00010611"/>
    </source>
</evidence>
<keyword evidence="3" id="KW-0833">Ubl conjugation pathway</keyword>
<dbReference type="InterPro" id="IPR036047">
    <property type="entry name" value="F-box-like_dom_sf"/>
</dbReference>